<proteinExistence type="predicted"/>
<dbReference type="PANTHER" id="PTHR48100">
    <property type="entry name" value="BROAD-SPECIFICITY PHOSPHATASE YOR283W-RELATED"/>
    <property type="match status" value="1"/>
</dbReference>
<evidence type="ECO:0000313" key="1">
    <source>
        <dbReference type="EMBL" id="CEM12547.1"/>
    </source>
</evidence>
<accession>A0A0G4FGM3</accession>
<dbReference type="EMBL" id="CDMZ01000356">
    <property type="protein sequence ID" value="CEM12547.1"/>
    <property type="molecule type" value="Genomic_DNA"/>
</dbReference>
<dbReference type="GO" id="GO:0016791">
    <property type="term" value="F:phosphatase activity"/>
    <property type="evidence" value="ECO:0007669"/>
    <property type="project" value="TreeGrafter"/>
</dbReference>
<dbReference type="SUPFAM" id="SSF53254">
    <property type="entry name" value="Phosphoglycerate mutase-like"/>
    <property type="match status" value="1"/>
</dbReference>
<gene>
    <name evidence="1" type="ORF">Cvel_16904</name>
</gene>
<dbReference type="InterPro" id="IPR029033">
    <property type="entry name" value="His_PPase_superfam"/>
</dbReference>
<name>A0A0G4FGM3_9ALVE</name>
<sequence length="294" mass="32812">MMQKSGMTPELEQLYSHIASKRPVQRSKFKEWMKVMDAKSDYSNILKKQTAELGLAYDEETGRLKYTKDFEPVPISYEICYVRHGKTAGNTEPRVYQGQVDYPENALNEIGLQQAEDAAKLLDKAVADGWKPDLIVYSPLSRAKNTGEAFAKLHPDIPTETMDSTAEMAFGEWDNMMVKDVDPEDTAHLFYLDQNSLVKADKPHVLTYEGNREIPAENFVDMLIRMKGALLAINEHEKVKGKTDAKVAIYGHSMAGAALLILVGNGKQDELGLGFDGSFIMANATPCFLKAKKP</sequence>
<dbReference type="VEuPathDB" id="CryptoDB:Cvel_16904"/>
<organism evidence="1">
    <name type="scientific">Chromera velia CCMP2878</name>
    <dbReference type="NCBI Taxonomy" id="1169474"/>
    <lineage>
        <taxon>Eukaryota</taxon>
        <taxon>Sar</taxon>
        <taxon>Alveolata</taxon>
        <taxon>Colpodellida</taxon>
        <taxon>Chromeraceae</taxon>
        <taxon>Chromera</taxon>
    </lineage>
</organism>
<dbReference type="GO" id="GO:0005737">
    <property type="term" value="C:cytoplasm"/>
    <property type="evidence" value="ECO:0007669"/>
    <property type="project" value="TreeGrafter"/>
</dbReference>
<protein>
    <submittedName>
        <fullName evidence="1">Uncharacterized protein</fullName>
    </submittedName>
</protein>
<dbReference type="Gene3D" id="3.40.50.1240">
    <property type="entry name" value="Phosphoglycerate mutase-like"/>
    <property type="match status" value="1"/>
</dbReference>
<dbReference type="PANTHER" id="PTHR48100:SF59">
    <property type="entry name" value="ADENOSYLCOBALAMIN_ALPHA-RIBAZOLE PHOSPHATASE"/>
    <property type="match status" value="1"/>
</dbReference>
<reference evidence="1" key="1">
    <citation type="submission" date="2014-11" db="EMBL/GenBank/DDBJ databases">
        <authorList>
            <person name="Otto D Thomas"/>
            <person name="Naeem Raeece"/>
        </authorList>
    </citation>
    <scope>NUCLEOTIDE SEQUENCE</scope>
</reference>
<dbReference type="PhylomeDB" id="A0A0G4FGM3"/>
<dbReference type="AlphaFoldDB" id="A0A0G4FGM3"/>
<dbReference type="CDD" id="cd07067">
    <property type="entry name" value="HP_PGM_like"/>
    <property type="match status" value="1"/>
</dbReference>
<dbReference type="InterPro" id="IPR013078">
    <property type="entry name" value="His_Pase_superF_clade-1"/>
</dbReference>
<dbReference type="Pfam" id="PF00300">
    <property type="entry name" value="His_Phos_1"/>
    <property type="match status" value="1"/>
</dbReference>
<dbReference type="InterPro" id="IPR050275">
    <property type="entry name" value="PGM_Phosphatase"/>
</dbReference>
<dbReference type="SMART" id="SM00855">
    <property type="entry name" value="PGAM"/>
    <property type="match status" value="1"/>
</dbReference>